<name>A0AA41MM18_SCICA</name>
<dbReference type="EMBL" id="JAATJV010229421">
    <property type="protein sequence ID" value="MBZ3874450.1"/>
    <property type="molecule type" value="Genomic_DNA"/>
</dbReference>
<accession>A0AA41MM18</accession>
<proteinExistence type="predicted"/>
<gene>
    <name evidence="1" type="ORF">SUZIE_127995</name>
</gene>
<reference evidence="1" key="1">
    <citation type="submission" date="2020-03" db="EMBL/GenBank/DDBJ databases">
        <title>Studies in the Genomics of Life Span.</title>
        <authorList>
            <person name="Glass D."/>
        </authorList>
    </citation>
    <scope>NUCLEOTIDE SEQUENCE</scope>
    <source>
        <strain evidence="1">SUZIE</strain>
        <tissue evidence="1">Muscle</tissue>
    </source>
</reference>
<organism evidence="1 2">
    <name type="scientific">Sciurus carolinensis</name>
    <name type="common">Eastern gray squirrel</name>
    <dbReference type="NCBI Taxonomy" id="30640"/>
    <lineage>
        <taxon>Eukaryota</taxon>
        <taxon>Metazoa</taxon>
        <taxon>Chordata</taxon>
        <taxon>Craniata</taxon>
        <taxon>Vertebrata</taxon>
        <taxon>Euteleostomi</taxon>
        <taxon>Mammalia</taxon>
        <taxon>Eutheria</taxon>
        <taxon>Euarchontoglires</taxon>
        <taxon>Glires</taxon>
        <taxon>Rodentia</taxon>
        <taxon>Sciuromorpha</taxon>
        <taxon>Sciuridae</taxon>
        <taxon>Sciurinae</taxon>
        <taxon>Sciurini</taxon>
        <taxon>Sciurus</taxon>
    </lineage>
</organism>
<keyword evidence="2" id="KW-1185">Reference proteome</keyword>
<comment type="caution">
    <text evidence="1">The sequence shown here is derived from an EMBL/GenBank/DDBJ whole genome shotgun (WGS) entry which is preliminary data.</text>
</comment>
<evidence type="ECO:0000313" key="1">
    <source>
        <dbReference type="EMBL" id="MBZ3874450.1"/>
    </source>
</evidence>
<evidence type="ECO:0000313" key="2">
    <source>
        <dbReference type="Proteomes" id="UP001166674"/>
    </source>
</evidence>
<protein>
    <submittedName>
        <fullName evidence="1">RNA-binding protein 38</fullName>
    </submittedName>
</protein>
<dbReference type="Proteomes" id="UP001166674">
    <property type="component" value="Unassembled WGS sequence"/>
</dbReference>
<sequence length="90" mass="9835">MEYMPGSPTYTQYPSATYDQDPDVASPTWAASFVGYGYPASMSQALLPWRPRVPLLCSTRCSSWSWTGCSEARPRCGTVVTSPTQQTDSG</sequence>
<dbReference type="AlphaFoldDB" id="A0AA41MM18"/>